<feature type="transmembrane region" description="Helical" evidence="6">
    <location>
        <begin position="502"/>
        <end position="519"/>
    </location>
</feature>
<dbReference type="GO" id="GO:0005886">
    <property type="term" value="C:plasma membrane"/>
    <property type="evidence" value="ECO:0007669"/>
    <property type="project" value="InterPro"/>
</dbReference>
<evidence type="ECO:0000256" key="1">
    <source>
        <dbReference type="ARBA" id="ARBA00004141"/>
    </source>
</evidence>
<reference evidence="8" key="1">
    <citation type="journal article" date="2022" name="bioRxiv">
        <title>Sequencing and chromosome-scale assembly of the giantPleurodeles waltlgenome.</title>
        <authorList>
            <person name="Brown T."/>
            <person name="Elewa A."/>
            <person name="Iarovenko S."/>
            <person name="Subramanian E."/>
            <person name="Araus A.J."/>
            <person name="Petzold A."/>
            <person name="Susuki M."/>
            <person name="Suzuki K.-i.T."/>
            <person name="Hayashi T."/>
            <person name="Toyoda A."/>
            <person name="Oliveira C."/>
            <person name="Osipova E."/>
            <person name="Leigh N.D."/>
            <person name="Simon A."/>
            <person name="Yun M.H."/>
        </authorList>
    </citation>
    <scope>NUCLEOTIDE SEQUENCE</scope>
    <source>
        <strain evidence="8">20211129_DDA</strain>
        <tissue evidence="8">Liver</tissue>
    </source>
</reference>
<feature type="transmembrane region" description="Helical" evidence="6">
    <location>
        <begin position="357"/>
        <end position="383"/>
    </location>
</feature>
<sequence length="727" mass="83325">MRRGWWVPSAWEWHLLISKYSQRARRPQEEPLSSLHQQTVRRWALGPAEGLKPQHMADTPNLPAGVDFSDAENEDGPVWGVSQEDPNPLIPPKQLPICMQEKRRIRDKCRWESSTDRTWERWAQRQRRSCSKVLEAVQDLASACSLWKKPLFEIEGRFGSGIHSFFTFLRFLVFLNLVAFTLVLICVLVPTILFTQPSGAAGPREGATLARWDPQCVNASTKDLWNNADVYTYFVHIFTGKGFLETSYLFYGHYQQRETAGSSIRLSYLLSILAYLLVCFAWITTQMMKEMIQKRMQSRNYRTRLSTKIFSGWDYCIRNTEAAAIKQQSIFNDLKMDLGEEVRYLERQKMTTLQKALLILTRVMVNVVILLLMSGAFYCIFQVTVYTNDYEQTTSAYGVWSLSVLTEYLPPFVISVANFFLPLAFAAMVRLEGYSPNAEINLTLMRSVLLKLASLGIFLFSLGQKVLCIGQHEDPSCSACGYNKNYQCWETTIGQQMYKMTVFNFLSTLLVTLLVRLPWRLIVDKTSWRLAQWYGKGEFAVPINILDIVDEQTVVWIGLFYAPLLPLINSIFLFITFYTKKYMLFRLCQPSKKLFRASSSKFFFQFVLLLGLSLASVSLLLNIFNSSPSRACGLFSNYPTVWHVVPQAVSTYLPPPAQRIVHYAGSKAFAFPLIIILSLVLTVYISQDRANRQTIRQLKTHLVLHAKDKMFLVVEISAAMKASSQAL</sequence>
<keyword evidence="3 6" id="KW-0812">Transmembrane</keyword>
<dbReference type="InterPro" id="IPR038900">
    <property type="entry name" value="TMC"/>
</dbReference>
<dbReference type="GO" id="GO:0008381">
    <property type="term" value="F:mechanosensitive monoatomic ion channel activity"/>
    <property type="evidence" value="ECO:0007669"/>
    <property type="project" value="TreeGrafter"/>
</dbReference>
<evidence type="ECO:0000259" key="7">
    <source>
        <dbReference type="Pfam" id="PF07810"/>
    </source>
</evidence>
<feature type="transmembrane region" description="Helical" evidence="6">
    <location>
        <begin position="266"/>
        <end position="285"/>
    </location>
</feature>
<feature type="transmembrane region" description="Helical" evidence="6">
    <location>
        <begin position="554"/>
        <end position="577"/>
    </location>
</feature>
<evidence type="ECO:0000256" key="2">
    <source>
        <dbReference type="ARBA" id="ARBA00006510"/>
    </source>
</evidence>
<feature type="domain" description="TMC" evidence="7">
    <location>
        <begin position="488"/>
        <end position="598"/>
    </location>
</feature>
<feature type="transmembrane region" description="Helical" evidence="6">
    <location>
        <begin position="602"/>
        <end position="624"/>
    </location>
</feature>
<proteinExistence type="inferred from homology"/>
<protein>
    <recommendedName>
        <fullName evidence="6">Transmembrane channel-like protein</fullName>
    </recommendedName>
</protein>
<dbReference type="PANTHER" id="PTHR23302">
    <property type="entry name" value="TRANSMEMBRANE CHANNEL-RELATED"/>
    <property type="match status" value="1"/>
</dbReference>
<feature type="transmembrane region" description="Helical" evidence="6">
    <location>
        <begin position="408"/>
        <end position="429"/>
    </location>
</feature>
<comment type="similarity">
    <text evidence="2 6">Belongs to the TMC family.</text>
</comment>
<keyword evidence="4 6" id="KW-1133">Transmembrane helix</keyword>
<accession>A0AAV7PP23</accession>
<evidence type="ECO:0000313" key="8">
    <source>
        <dbReference type="EMBL" id="KAJ1128800.1"/>
    </source>
</evidence>
<name>A0AAV7PP23_PLEWA</name>
<dbReference type="Pfam" id="PF07810">
    <property type="entry name" value="TMC"/>
    <property type="match status" value="1"/>
</dbReference>
<dbReference type="Proteomes" id="UP001066276">
    <property type="component" value="Chromosome 7"/>
</dbReference>
<dbReference type="PANTHER" id="PTHR23302:SF39">
    <property type="entry name" value="TRANSMEMBRANE CHANNEL-LIKE PROTEIN 8"/>
    <property type="match status" value="1"/>
</dbReference>
<dbReference type="InterPro" id="IPR012496">
    <property type="entry name" value="TMC_dom"/>
</dbReference>
<evidence type="ECO:0000313" key="9">
    <source>
        <dbReference type="Proteomes" id="UP001066276"/>
    </source>
</evidence>
<evidence type="ECO:0000256" key="5">
    <source>
        <dbReference type="ARBA" id="ARBA00023136"/>
    </source>
</evidence>
<dbReference type="AlphaFoldDB" id="A0AAV7PP23"/>
<evidence type="ECO:0000256" key="6">
    <source>
        <dbReference type="RuleBase" id="RU310713"/>
    </source>
</evidence>
<organism evidence="8 9">
    <name type="scientific">Pleurodeles waltl</name>
    <name type="common">Iberian ribbed newt</name>
    <dbReference type="NCBI Taxonomy" id="8319"/>
    <lineage>
        <taxon>Eukaryota</taxon>
        <taxon>Metazoa</taxon>
        <taxon>Chordata</taxon>
        <taxon>Craniata</taxon>
        <taxon>Vertebrata</taxon>
        <taxon>Euteleostomi</taxon>
        <taxon>Amphibia</taxon>
        <taxon>Batrachia</taxon>
        <taxon>Caudata</taxon>
        <taxon>Salamandroidea</taxon>
        <taxon>Salamandridae</taxon>
        <taxon>Pleurodelinae</taxon>
        <taxon>Pleurodeles</taxon>
    </lineage>
</organism>
<evidence type="ECO:0000256" key="3">
    <source>
        <dbReference type="ARBA" id="ARBA00022692"/>
    </source>
</evidence>
<gene>
    <name evidence="8" type="ORF">NDU88_007175</name>
</gene>
<comment type="subcellular location">
    <subcellularLocation>
        <location evidence="1 6">Membrane</location>
        <topology evidence="1 6">Multi-pass membrane protein</topology>
    </subcellularLocation>
</comment>
<keyword evidence="5 6" id="KW-0472">Membrane</keyword>
<comment type="caution">
    <text evidence="8">The sequence shown here is derived from an EMBL/GenBank/DDBJ whole genome shotgun (WGS) entry which is preliminary data.</text>
</comment>
<evidence type="ECO:0000256" key="4">
    <source>
        <dbReference type="ARBA" id="ARBA00022989"/>
    </source>
</evidence>
<dbReference type="EMBL" id="JANPWB010000011">
    <property type="protein sequence ID" value="KAJ1128800.1"/>
    <property type="molecule type" value="Genomic_DNA"/>
</dbReference>
<feature type="transmembrane region" description="Helical" evidence="6">
    <location>
        <begin position="668"/>
        <end position="686"/>
    </location>
</feature>
<keyword evidence="9" id="KW-1185">Reference proteome</keyword>
<feature type="transmembrane region" description="Helical" evidence="6">
    <location>
        <begin position="171"/>
        <end position="194"/>
    </location>
</feature>